<dbReference type="PANTHER" id="PTHR47272:SF2">
    <property type="entry name" value="PIGGYBAC TRANSPOSABLE ELEMENT-DERIVED PROTEIN 3-LIKE"/>
    <property type="match status" value="1"/>
</dbReference>
<dbReference type="AlphaFoldDB" id="A0AAV1LC63"/>
<sequence>MIDNVRLQYASWIEISTLGCLSCTAYFEASMKLRLRGQCALVYQGEKTFEDYVYQGFSLCEAAILRLSESLVPGHYLYFDRYFSTTKLLNELHLRGFNSTGSIMKNRVPKGCTLSDDKDFIKKPRGTTEVKCRADGKLAITKWLDNKPVLMISSCFLDTACVTCSRWNKRIKQYQNIRRPEVIKNYNSNMGGVDLTDRLLAVCPARSRTKKWTIRLIFHMLDLAISNSWLLYRDRQRTKGILSQKIEQFKEYKLNLGEKLITKNCPPLLTEEVDSSLENYLAPAHKKRRVDIKPLPAKKNREALHLPEYTDSQMRCRKEGCKMKSTVKCICSDIYLCLVKGRNCFAEFYN</sequence>
<dbReference type="Pfam" id="PF13843">
    <property type="entry name" value="DDE_Tnp_1_7"/>
    <property type="match status" value="1"/>
</dbReference>
<dbReference type="Proteomes" id="UP001314205">
    <property type="component" value="Unassembled WGS sequence"/>
</dbReference>
<name>A0AAV1LC63_9NEOP</name>
<feature type="domain" description="PiggyBac transposable element-derived protein" evidence="1">
    <location>
        <begin position="62"/>
        <end position="229"/>
    </location>
</feature>
<evidence type="ECO:0000313" key="2">
    <source>
        <dbReference type="EMBL" id="CAK1592619.1"/>
    </source>
</evidence>
<dbReference type="EMBL" id="CAVLGL010000087">
    <property type="protein sequence ID" value="CAK1592619.1"/>
    <property type="molecule type" value="Genomic_DNA"/>
</dbReference>
<comment type="caution">
    <text evidence="2">The sequence shown here is derived from an EMBL/GenBank/DDBJ whole genome shotgun (WGS) entry which is preliminary data.</text>
</comment>
<protein>
    <recommendedName>
        <fullName evidence="1">PiggyBac transposable element-derived protein domain-containing protein</fullName>
    </recommendedName>
</protein>
<proteinExistence type="predicted"/>
<evidence type="ECO:0000259" key="1">
    <source>
        <dbReference type="Pfam" id="PF13843"/>
    </source>
</evidence>
<dbReference type="PANTHER" id="PTHR47272">
    <property type="entry name" value="DDE_TNP_1_7 DOMAIN-CONTAINING PROTEIN"/>
    <property type="match status" value="1"/>
</dbReference>
<accession>A0AAV1LC63</accession>
<organism evidence="2 3">
    <name type="scientific">Parnassius mnemosyne</name>
    <name type="common">clouded apollo</name>
    <dbReference type="NCBI Taxonomy" id="213953"/>
    <lineage>
        <taxon>Eukaryota</taxon>
        <taxon>Metazoa</taxon>
        <taxon>Ecdysozoa</taxon>
        <taxon>Arthropoda</taxon>
        <taxon>Hexapoda</taxon>
        <taxon>Insecta</taxon>
        <taxon>Pterygota</taxon>
        <taxon>Neoptera</taxon>
        <taxon>Endopterygota</taxon>
        <taxon>Lepidoptera</taxon>
        <taxon>Glossata</taxon>
        <taxon>Ditrysia</taxon>
        <taxon>Papilionoidea</taxon>
        <taxon>Papilionidae</taxon>
        <taxon>Parnassiinae</taxon>
        <taxon>Parnassini</taxon>
        <taxon>Parnassius</taxon>
        <taxon>Driopa</taxon>
    </lineage>
</organism>
<dbReference type="InterPro" id="IPR029526">
    <property type="entry name" value="PGBD"/>
</dbReference>
<evidence type="ECO:0000313" key="3">
    <source>
        <dbReference type="Proteomes" id="UP001314205"/>
    </source>
</evidence>
<gene>
    <name evidence="2" type="ORF">PARMNEM_LOCUS12536</name>
</gene>
<keyword evidence="3" id="KW-1185">Reference proteome</keyword>
<reference evidence="2 3" key="1">
    <citation type="submission" date="2023-11" db="EMBL/GenBank/DDBJ databases">
        <authorList>
            <person name="Hedman E."/>
            <person name="Englund M."/>
            <person name="Stromberg M."/>
            <person name="Nyberg Akerstrom W."/>
            <person name="Nylinder S."/>
            <person name="Jareborg N."/>
            <person name="Kallberg Y."/>
            <person name="Kronander E."/>
        </authorList>
    </citation>
    <scope>NUCLEOTIDE SEQUENCE [LARGE SCALE GENOMIC DNA]</scope>
</reference>